<name>A0A6S6QM51_9HYPH</name>
<comment type="similarity">
    <text evidence="5">Belongs to the NtaA/SnaA/DszA monooxygenase family.</text>
</comment>
<sequence>MSKRQLSLNLFVYPNGHHEAGWRYEGSEPERVLDISFYQDLAKKAEAAKFDALFFADALALPDNIRWASRFRLEPITWMAALAAVTEKIGFIGTASTTYFDPFNLARLFSSLDHLSKGRIGWNIVTTSIDYAAQNYSKDSHPVHADRYARAHEFLDVVTRLWDSWEDEAVVNDVPSGIFADDEKIHEINHIGENFRIRGPLNLPRSPQGRPVYVQAGSSPDGRAFAALHAEAIFTAHQTIESAQEFYGDIKKRAAANGRDPSQVRILPGISPYIGSTEKEANDLLDEFNDLTQLEYSLTHLRRRIGVDLSGYDLDGPVPRHLIPTEGDLTEITRFKLIVGIIDREKPTIRQLMHKLAGARGHFVFAGTPEQIADKIQSWFENGAADGFNIMPPYLPGGIEVFISEVVPILRKRGLFREDYEGNTLRSHFGLDRPKSLYSEAQRKSA</sequence>
<dbReference type="CDD" id="cd01095">
    <property type="entry name" value="Nitrilotriacetate_monoxgenase"/>
    <property type="match status" value="1"/>
</dbReference>
<dbReference type="RefSeq" id="WP_222877063.1">
    <property type="nucleotide sequence ID" value="NZ_AP023361.1"/>
</dbReference>
<gene>
    <name evidence="8" type="ORF">IZ6_11710</name>
</gene>
<evidence type="ECO:0000256" key="4">
    <source>
        <dbReference type="ARBA" id="ARBA00023033"/>
    </source>
</evidence>
<dbReference type="SUPFAM" id="SSF51679">
    <property type="entry name" value="Bacterial luciferase-like"/>
    <property type="match status" value="1"/>
</dbReference>
<feature type="binding site" evidence="6">
    <location>
        <position position="144"/>
    </location>
    <ligand>
        <name>FMN</name>
        <dbReference type="ChEBI" id="CHEBI:58210"/>
    </ligand>
</feature>
<keyword evidence="1 6" id="KW-0285">Flavoprotein</keyword>
<dbReference type="Gene3D" id="3.20.20.30">
    <property type="entry name" value="Luciferase-like domain"/>
    <property type="match status" value="1"/>
</dbReference>
<organism evidence="8 9">
    <name type="scientific">Terrihabitans soli</name>
    <dbReference type="NCBI Taxonomy" id="708113"/>
    <lineage>
        <taxon>Bacteria</taxon>
        <taxon>Pseudomonadati</taxon>
        <taxon>Pseudomonadota</taxon>
        <taxon>Alphaproteobacteria</taxon>
        <taxon>Hyphomicrobiales</taxon>
        <taxon>Terrihabitans</taxon>
    </lineage>
</organism>
<dbReference type="AlphaFoldDB" id="A0A6S6QM51"/>
<dbReference type="InterPro" id="IPR016215">
    <property type="entry name" value="NTA_MOA"/>
</dbReference>
<evidence type="ECO:0000256" key="3">
    <source>
        <dbReference type="ARBA" id="ARBA00023002"/>
    </source>
</evidence>
<evidence type="ECO:0000256" key="1">
    <source>
        <dbReference type="ARBA" id="ARBA00022630"/>
    </source>
</evidence>
<accession>A0A6S6QM51</accession>
<reference evidence="8 9" key="1">
    <citation type="submission" date="2020-08" db="EMBL/GenBank/DDBJ databases">
        <title>Genome sequence of Rhizobiales bacterium strain IZ6.</title>
        <authorList>
            <person name="Nakai R."/>
            <person name="Naganuma T."/>
        </authorList>
    </citation>
    <scope>NUCLEOTIDE SEQUENCE [LARGE SCALE GENOMIC DNA]</scope>
    <source>
        <strain evidence="8 9">IZ6</strain>
    </source>
</reference>
<dbReference type="GO" id="GO:0004497">
    <property type="term" value="F:monooxygenase activity"/>
    <property type="evidence" value="ECO:0007669"/>
    <property type="project" value="UniProtKB-KW"/>
</dbReference>
<dbReference type="KEGG" id="tso:IZ6_11710"/>
<evidence type="ECO:0000313" key="9">
    <source>
        <dbReference type="Proteomes" id="UP000515317"/>
    </source>
</evidence>
<dbReference type="InterPro" id="IPR011251">
    <property type="entry name" value="Luciferase-like_dom"/>
</dbReference>
<evidence type="ECO:0000259" key="7">
    <source>
        <dbReference type="Pfam" id="PF00296"/>
    </source>
</evidence>
<dbReference type="Proteomes" id="UP000515317">
    <property type="component" value="Chromosome"/>
</dbReference>
<dbReference type="PIRSF" id="PIRSF000337">
    <property type="entry name" value="NTA_MOA"/>
    <property type="match status" value="1"/>
</dbReference>
<keyword evidence="4 8" id="KW-0503">Monooxygenase</keyword>
<keyword evidence="3" id="KW-0560">Oxidoreductase</keyword>
<feature type="binding site" evidence="6">
    <location>
        <position position="218"/>
    </location>
    <ligand>
        <name>FMN</name>
        <dbReference type="ChEBI" id="CHEBI:58210"/>
    </ligand>
</feature>
<dbReference type="NCBIfam" id="TIGR03860">
    <property type="entry name" value="FMN_nitrolo"/>
    <property type="match status" value="1"/>
</dbReference>
<keyword evidence="2 6" id="KW-0288">FMN</keyword>
<evidence type="ECO:0000256" key="5">
    <source>
        <dbReference type="ARBA" id="ARBA00033748"/>
    </source>
</evidence>
<dbReference type="PANTHER" id="PTHR30011:SF16">
    <property type="entry name" value="C2H2 FINGER DOMAIN TRANSCRIPTION FACTOR (EUROFUNG)-RELATED"/>
    <property type="match status" value="1"/>
</dbReference>
<dbReference type="EMBL" id="AP023361">
    <property type="protein sequence ID" value="BCJ90436.1"/>
    <property type="molecule type" value="Genomic_DNA"/>
</dbReference>
<evidence type="ECO:0000256" key="6">
    <source>
        <dbReference type="PIRSR" id="PIRSR000337-1"/>
    </source>
</evidence>
<dbReference type="GO" id="GO:0016705">
    <property type="term" value="F:oxidoreductase activity, acting on paired donors, with incorporation or reduction of molecular oxygen"/>
    <property type="evidence" value="ECO:0007669"/>
    <property type="project" value="InterPro"/>
</dbReference>
<dbReference type="PANTHER" id="PTHR30011">
    <property type="entry name" value="ALKANESULFONATE MONOOXYGENASE-RELATED"/>
    <property type="match status" value="1"/>
</dbReference>
<feature type="binding site" evidence="6">
    <location>
        <position position="148"/>
    </location>
    <ligand>
        <name>FMN</name>
        <dbReference type="ChEBI" id="CHEBI:58210"/>
    </ligand>
</feature>
<feature type="binding site" evidence="6">
    <location>
        <position position="94"/>
    </location>
    <ligand>
        <name>FMN</name>
        <dbReference type="ChEBI" id="CHEBI:58210"/>
    </ligand>
</feature>
<dbReference type="Pfam" id="PF00296">
    <property type="entry name" value="Bac_luciferase"/>
    <property type="match status" value="1"/>
</dbReference>
<evidence type="ECO:0000313" key="8">
    <source>
        <dbReference type="EMBL" id="BCJ90436.1"/>
    </source>
</evidence>
<dbReference type="InterPro" id="IPR036661">
    <property type="entry name" value="Luciferase-like_sf"/>
</dbReference>
<protein>
    <submittedName>
        <fullName evidence="8">Monooxygenase</fullName>
    </submittedName>
</protein>
<keyword evidence="9" id="KW-1185">Reference proteome</keyword>
<proteinExistence type="inferred from homology"/>
<dbReference type="InterPro" id="IPR051260">
    <property type="entry name" value="Diverse_substr_monoxygenases"/>
</dbReference>
<feature type="domain" description="Luciferase-like" evidence="7">
    <location>
        <begin position="33"/>
        <end position="384"/>
    </location>
</feature>
<evidence type="ECO:0000256" key="2">
    <source>
        <dbReference type="ARBA" id="ARBA00022643"/>
    </source>
</evidence>
<feature type="binding site" evidence="6">
    <location>
        <position position="219"/>
    </location>
    <ligand>
        <name>FMN</name>
        <dbReference type="ChEBI" id="CHEBI:58210"/>
    </ligand>
</feature>
<feature type="binding site" evidence="6">
    <location>
        <position position="57"/>
    </location>
    <ligand>
        <name>FMN</name>
        <dbReference type="ChEBI" id="CHEBI:58210"/>
    </ligand>
</feature>